<evidence type="ECO:0000256" key="1">
    <source>
        <dbReference type="SAM" id="Phobius"/>
    </source>
</evidence>
<dbReference type="Proteomes" id="UP000659654">
    <property type="component" value="Unassembled WGS sequence"/>
</dbReference>
<dbReference type="EMBL" id="CAJFDI010000002">
    <property type="protein sequence ID" value="CAD5217334.1"/>
    <property type="molecule type" value="Genomic_DNA"/>
</dbReference>
<gene>
    <name evidence="2" type="ORF">BXYJ_LOCUS4983</name>
</gene>
<sequence>MVDAFNKVTINNEVGLSNEEKDAFRSVKVRVRQAIGNYILAEDWENAEDFTKLSNEIISFLLTCANQMLVKDARYWSNETFSYFFAAFIGYLYGSDQKEVAKILAKKKDALKKLSREYGNGIFGTPQDQDNFVCRPDPNIYPGYKPCLLVEIFQYNQSYEIDADFIKNLNRDALQSRRIFSNEHFIIGIMVVFLILLHLLLQALSDTAGGFKRDVLQLLMASKNSDDISYALSTYFCYNINSNGKRKSRMTFGYALLHIVHRVVILLAHMACFCIGAYSYTVGGLENGFIGWGYEELIKLINSDESSSFYPEVLCIERTTSQTYQEITIALDCQYQFFTHTILCAYVVYIGSVCGIVVTTFSILRTFYTLDCSFGGPKALFVAHDMSVPYEAMKEDINICLDTDLLFIIHNLPHEVQHDICVFMTSEKKTKMAINIY</sequence>
<keyword evidence="4" id="KW-1185">Reference proteome</keyword>
<name>A0A1I7SV31_BURXY</name>
<proteinExistence type="predicted"/>
<evidence type="ECO:0000313" key="4">
    <source>
        <dbReference type="Proteomes" id="UP000659654"/>
    </source>
</evidence>
<dbReference type="AlphaFoldDB" id="A0A1I7SV31"/>
<protein>
    <submittedName>
        <fullName evidence="2">(pine wood nematode) hypothetical protein</fullName>
    </submittedName>
</protein>
<dbReference type="WBParaSite" id="BXY_1690500.1">
    <property type="protein sequence ID" value="BXY_1690500.1"/>
    <property type="gene ID" value="BXY_1690500"/>
</dbReference>
<dbReference type="EMBL" id="CAJFCV020000002">
    <property type="protein sequence ID" value="CAG9100819.1"/>
    <property type="molecule type" value="Genomic_DNA"/>
</dbReference>
<evidence type="ECO:0000313" key="2">
    <source>
        <dbReference type="EMBL" id="CAD5217334.1"/>
    </source>
</evidence>
<accession>A0A1I7SV31</accession>
<feature type="transmembrane region" description="Helical" evidence="1">
    <location>
        <begin position="255"/>
        <end position="278"/>
    </location>
</feature>
<evidence type="ECO:0000313" key="5">
    <source>
        <dbReference type="WBParaSite" id="BXY_1690500.1"/>
    </source>
</evidence>
<dbReference type="Proteomes" id="UP000582659">
    <property type="component" value="Unassembled WGS sequence"/>
</dbReference>
<keyword evidence="1" id="KW-1133">Transmembrane helix</keyword>
<organism evidence="3 5">
    <name type="scientific">Bursaphelenchus xylophilus</name>
    <name type="common">Pinewood nematode worm</name>
    <name type="synonym">Aphelenchoides xylophilus</name>
    <dbReference type="NCBI Taxonomy" id="6326"/>
    <lineage>
        <taxon>Eukaryota</taxon>
        <taxon>Metazoa</taxon>
        <taxon>Ecdysozoa</taxon>
        <taxon>Nematoda</taxon>
        <taxon>Chromadorea</taxon>
        <taxon>Rhabditida</taxon>
        <taxon>Tylenchina</taxon>
        <taxon>Tylenchomorpha</taxon>
        <taxon>Aphelenchoidea</taxon>
        <taxon>Aphelenchoididae</taxon>
        <taxon>Bursaphelenchus</taxon>
    </lineage>
</organism>
<evidence type="ECO:0000313" key="3">
    <source>
        <dbReference type="Proteomes" id="UP000095284"/>
    </source>
</evidence>
<feature type="transmembrane region" description="Helical" evidence="1">
    <location>
        <begin position="185"/>
        <end position="204"/>
    </location>
</feature>
<reference evidence="5" key="1">
    <citation type="submission" date="2016-11" db="UniProtKB">
        <authorList>
            <consortium name="WormBaseParasite"/>
        </authorList>
    </citation>
    <scope>IDENTIFICATION</scope>
</reference>
<reference evidence="2" key="2">
    <citation type="submission" date="2020-09" db="EMBL/GenBank/DDBJ databases">
        <authorList>
            <person name="Kikuchi T."/>
        </authorList>
    </citation>
    <scope>NUCLEOTIDE SEQUENCE</scope>
    <source>
        <strain evidence="2">Ka4C1</strain>
    </source>
</reference>
<feature type="transmembrane region" description="Helical" evidence="1">
    <location>
        <begin position="346"/>
        <end position="368"/>
    </location>
</feature>
<keyword evidence="1" id="KW-0472">Membrane</keyword>
<keyword evidence="1" id="KW-0812">Transmembrane</keyword>
<dbReference type="Proteomes" id="UP000095284">
    <property type="component" value="Unplaced"/>
</dbReference>